<proteinExistence type="predicted"/>
<dbReference type="Pfam" id="PF13649">
    <property type="entry name" value="Methyltransf_25"/>
    <property type="match status" value="1"/>
</dbReference>
<evidence type="ECO:0000256" key="1">
    <source>
        <dbReference type="ARBA" id="ARBA00022679"/>
    </source>
</evidence>
<dbReference type="GO" id="GO:0008168">
    <property type="term" value="F:methyltransferase activity"/>
    <property type="evidence" value="ECO:0007669"/>
    <property type="project" value="UniProtKB-KW"/>
</dbReference>
<dbReference type="PANTHER" id="PTHR43861">
    <property type="entry name" value="TRANS-ACONITATE 2-METHYLTRANSFERASE-RELATED"/>
    <property type="match status" value="1"/>
</dbReference>
<dbReference type="AlphaFoldDB" id="A0A7W7CFL7"/>
<feature type="domain" description="Methyltransferase" evidence="2">
    <location>
        <begin position="56"/>
        <end position="149"/>
    </location>
</feature>
<dbReference type="RefSeq" id="WP_185006038.1">
    <property type="nucleotide sequence ID" value="NZ_BAAAUI010000009.1"/>
</dbReference>
<dbReference type="EMBL" id="JACHMH010000001">
    <property type="protein sequence ID" value="MBB4680321.1"/>
    <property type="molecule type" value="Genomic_DNA"/>
</dbReference>
<reference evidence="3 4" key="1">
    <citation type="submission" date="2020-08" db="EMBL/GenBank/DDBJ databases">
        <title>Sequencing the genomes of 1000 actinobacteria strains.</title>
        <authorList>
            <person name="Klenk H.-P."/>
        </authorList>
    </citation>
    <scope>NUCLEOTIDE SEQUENCE [LARGE SCALE GENOMIC DNA]</scope>
    <source>
        <strain evidence="3 4">DSM 44230</strain>
    </source>
</reference>
<protein>
    <submittedName>
        <fullName evidence="3">SAM-dependent methyltransferase</fullName>
    </submittedName>
</protein>
<sequence length="261" mass="28314">MTQTSEAAFASIDQLAYAGMYGDQTAPVYDLMYPSGPNDEECADFVAGLLPAGASVLELGVGTGRLAVPLVDKGFRVHGVDASQGMLAKLAERDPEGRVGVTHATFTDYRLDERFDLVLGSFNALCLLQSSDDQVAALRNARAHLAPGGRVVLETFEPAKFHSQQQTEMNTYPLGPNSVVIESMKTVRALQLIFLTTSIFDESSKPEVAVTFLRYIWPGELDQMAARAGLRLVERFAGWKRQAVDDGAAVYVSVFEADDQA</sequence>
<keyword evidence="1 3" id="KW-0808">Transferase</keyword>
<accession>A0A7W7CFL7</accession>
<evidence type="ECO:0000259" key="2">
    <source>
        <dbReference type="Pfam" id="PF13649"/>
    </source>
</evidence>
<evidence type="ECO:0000313" key="3">
    <source>
        <dbReference type="EMBL" id="MBB4680321.1"/>
    </source>
</evidence>
<keyword evidence="3" id="KW-0489">Methyltransferase</keyword>
<organism evidence="3 4">
    <name type="scientific">Crossiella cryophila</name>
    <dbReference type="NCBI Taxonomy" id="43355"/>
    <lineage>
        <taxon>Bacteria</taxon>
        <taxon>Bacillati</taxon>
        <taxon>Actinomycetota</taxon>
        <taxon>Actinomycetes</taxon>
        <taxon>Pseudonocardiales</taxon>
        <taxon>Pseudonocardiaceae</taxon>
        <taxon>Crossiella</taxon>
    </lineage>
</organism>
<dbReference type="Proteomes" id="UP000533598">
    <property type="component" value="Unassembled WGS sequence"/>
</dbReference>
<keyword evidence="4" id="KW-1185">Reference proteome</keyword>
<dbReference type="InterPro" id="IPR041698">
    <property type="entry name" value="Methyltransf_25"/>
</dbReference>
<dbReference type="Gene3D" id="3.40.50.150">
    <property type="entry name" value="Vaccinia Virus protein VP39"/>
    <property type="match status" value="2"/>
</dbReference>
<dbReference type="CDD" id="cd02440">
    <property type="entry name" value="AdoMet_MTases"/>
    <property type="match status" value="1"/>
</dbReference>
<name>A0A7W7CFL7_9PSEU</name>
<dbReference type="SUPFAM" id="SSF53335">
    <property type="entry name" value="S-adenosyl-L-methionine-dependent methyltransferases"/>
    <property type="match status" value="1"/>
</dbReference>
<gene>
    <name evidence="3" type="ORF">HNR67_006439</name>
</gene>
<dbReference type="InterPro" id="IPR029063">
    <property type="entry name" value="SAM-dependent_MTases_sf"/>
</dbReference>
<dbReference type="GO" id="GO:0032259">
    <property type="term" value="P:methylation"/>
    <property type="evidence" value="ECO:0007669"/>
    <property type="project" value="UniProtKB-KW"/>
</dbReference>
<comment type="caution">
    <text evidence="3">The sequence shown here is derived from an EMBL/GenBank/DDBJ whole genome shotgun (WGS) entry which is preliminary data.</text>
</comment>
<evidence type="ECO:0000313" key="4">
    <source>
        <dbReference type="Proteomes" id="UP000533598"/>
    </source>
</evidence>